<dbReference type="NCBIfam" id="NF008954">
    <property type="entry name" value="PRK12296.1"/>
    <property type="match status" value="1"/>
</dbReference>
<dbReference type="InterPro" id="IPR027417">
    <property type="entry name" value="P-loop_NTPase"/>
</dbReference>
<feature type="binding site" evidence="9">
    <location>
        <begin position="278"/>
        <end position="281"/>
    </location>
    <ligand>
        <name>GTP</name>
        <dbReference type="ChEBI" id="CHEBI:37565"/>
    </ligand>
</feature>
<dbReference type="PROSITE" id="PS51710">
    <property type="entry name" value="G_OBG"/>
    <property type="match status" value="1"/>
</dbReference>
<dbReference type="NCBIfam" id="TIGR03595">
    <property type="entry name" value="Obg_CgtA_exten"/>
    <property type="match status" value="1"/>
</dbReference>
<dbReference type="InterPro" id="IPR045086">
    <property type="entry name" value="OBG_GTPase"/>
</dbReference>
<dbReference type="GO" id="GO:0005737">
    <property type="term" value="C:cytoplasm"/>
    <property type="evidence" value="ECO:0007669"/>
    <property type="project" value="UniProtKB-SubCell"/>
</dbReference>
<evidence type="ECO:0000256" key="8">
    <source>
        <dbReference type="ARBA" id="ARBA00023134"/>
    </source>
</evidence>
<feature type="region of interest" description="Disordered" evidence="10">
    <location>
        <begin position="119"/>
        <end position="143"/>
    </location>
</feature>
<gene>
    <name evidence="14" type="primary">obgE</name>
    <name evidence="9" type="synonym">obg</name>
    <name evidence="14" type="ORF">G4Y79_17400</name>
</gene>
<accession>A0A7S8EE21</accession>
<dbReference type="PRINTS" id="PR00326">
    <property type="entry name" value="GTP1OBG"/>
</dbReference>
<dbReference type="Pfam" id="PF01018">
    <property type="entry name" value="GTP1_OBG"/>
    <property type="match status" value="1"/>
</dbReference>
<dbReference type="Proteomes" id="UP000594468">
    <property type="component" value="Chromosome"/>
</dbReference>
<dbReference type="KEGG" id="pmet:G4Y79_17400"/>
<dbReference type="Gene3D" id="3.30.300.350">
    <property type="entry name" value="GTP-binding protein OBG, C-terminal domain"/>
    <property type="match status" value="1"/>
</dbReference>
<dbReference type="InterPro" id="IPR031167">
    <property type="entry name" value="G_OBG"/>
</dbReference>
<comment type="cofactor">
    <cofactor evidence="1 9">
        <name>Mg(2+)</name>
        <dbReference type="ChEBI" id="CHEBI:18420"/>
    </cofactor>
</comment>
<dbReference type="GO" id="GO:0042254">
    <property type="term" value="P:ribosome biogenesis"/>
    <property type="evidence" value="ECO:0007669"/>
    <property type="project" value="UniProtKB-UniRule"/>
</dbReference>
<evidence type="ECO:0000313" key="15">
    <source>
        <dbReference type="Proteomes" id="UP000594468"/>
    </source>
</evidence>
<feature type="domain" description="OBG-type G" evidence="11">
    <location>
        <begin position="159"/>
        <end position="326"/>
    </location>
</feature>
<comment type="function">
    <text evidence="9">An essential GTPase which binds GTP, GDP and possibly (p)ppGpp with moderate affinity, with high nucleotide exchange rates and a fairly low GTP hydrolysis rate. Plays a role in control of the cell cycle, stress response, ribosome biogenesis and in those bacteria that undergo differentiation, in morphogenesis control.</text>
</comment>
<dbReference type="SUPFAM" id="SSF82051">
    <property type="entry name" value="Obg GTP-binding protein N-terminal domain"/>
    <property type="match status" value="1"/>
</dbReference>
<dbReference type="CDD" id="cd01898">
    <property type="entry name" value="Obg"/>
    <property type="match status" value="1"/>
</dbReference>
<protein>
    <recommendedName>
        <fullName evidence="9">GTPase Obg</fullName>
        <ecNumber evidence="9">3.6.5.-</ecNumber>
    </recommendedName>
    <alternativeName>
        <fullName evidence="9">GTP-binding protein Obg</fullName>
    </alternativeName>
</protein>
<evidence type="ECO:0000256" key="7">
    <source>
        <dbReference type="ARBA" id="ARBA00022842"/>
    </source>
</evidence>
<dbReference type="Gene3D" id="3.40.50.300">
    <property type="entry name" value="P-loop containing nucleotide triphosphate hydrolases"/>
    <property type="match status" value="1"/>
</dbReference>
<dbReference type="SUPFAM" id="SSF102741">
    <property type="entry name" value="Obg GTP-binding protein C-terminal domain"/>
    <property type="match status" value="1"/>
</dbReference>
<name>A0A7S8EE21_9CHLR</name>
<evidence type="ECO:0000256" key="2">
    <source>
        <dbReference type="ARBA" id="ARBA00007699"/>
    </source>
</evidence>
<evidence type="ECO:0000256" key="6">
    <source>
        <dbReference type="ARBA" id="ARBA00022801"/>
    </source>
</evidence>
<keyword evidence="5 9" id="KW-0547">Nucleotide-binding</keyword>
<keyword evidence="8 9" id="KW-0342">GTP-binding</keyword>
<dbReference type="GO" id="GO:0000287">
    <property type="term" value="F:magnesium ion binding"/>
    <property type="evidence" value="ECO:0007669"/>
    <property type="project" value="InterPro"/>
</dbReference>
<evidence type="ECO:0000256" key="3">
    <source>
        <dbReference type="ARBA" id="ARBA00022490"/>
    </source>
</evidence>
<dbReference type="PROSITE" id="PS51881">
    <property type="entry name" value="OCT"/>
    <property type="match status" value="1"/>
</dbReference>
<dbReference type="InterPro" id="IPR015349">
    <property type="entry name" value="OCT_dom"/>
</dbReference>
<feature type="binding site" evidence="9">
    <location>
        <begin position="190"/>
        <end position="194"/>
    </location>
    <ligand>
        <name>GTP</name>
        <dbReference type="ChEBI" id="CHEBI:37565"/>
    </ligand>
</feature>
<dbReference type="PANTHER" id="PTHR11702">
    <property type="entry name" value="DEVELOPMENTALLY REGULATED GTP-BINDING PROTEIN-RELATED"/>
    <property type="match status" value="1"/>
</dbReference>
<keyword evidence="4 9" id="KW-0479">Metal-binding</keyword>
<feature type="binding site" evidence="9">
    <location>
        <begin position="165"/>
        <end position="172"/>
    </location>
    <ligand>
        <name>GTP</name>
        <dbReference type="ChEBI" id="CHEBI:37565"/>
    </ligand>
</feature>
<dbReference type="InterPro" id="IPR006074">
    <property type="entry name" value="GTP1-OBG_CS"/>
</dbReference>
<dbReference type="Pfam" id="PF01926">
    <property type="entry name" value="MMR_HSR1"/>
    <property type="match status" value="1"/>
</dbReference>
<dbReference type="Gene3D" id="2.70.210.12">
    <property type="entry name" value="GTP1/OBG domain"/>
    <property type="match status" value="1"/>
</dbReference>
<dbReference type="Pfam" id="PF09269">
    <property type="entry name" value="DUF1967"/>
    <property type="match status" value="1"/>
</dbReference>
<evidence type="ECO:0000313" key="14">
    <source>
        <dbReference type="EMBL" id="QPC85239.1"/>
    </source>
</evidence>
<feature type="binding site" evidence="9">
    <location>
        <position position="172"/>
    </location>
    <ligand>
        <name>Mg(2+)</name>
        <dbReference type="ChEBI" id="CHEBI:18420"/>
    </ligand>
</feature>
<dbReference type="NCBIfam" id="NF008955">
    <property type="entry name" value="PRK12297.1"/>
    <property type="match status" value="1"/>
</dbReference>
<evidence type="ECO:0000259" key="12">
    <source>
        <dbReference type="PROSITE" id="PS51881"/>
    </source>
</evidence>
<dbReference type="InterPro" id="IPR006169">
    <property type="entry name" value="GTP1_OBG_dom"/>
</dbReference>
<dbReference type="FunFam" id="2.70.210.12:FF:000001">
    <property type="entry name" value="GTPase Obg"/>
    <property type="match status" value="1"/>
</dbReference>
<dbReference type="InterPro" id="IPR036726">
    <property type="entry name" value="GTP1_OBG_dom_sf"/>
</dbReference>
<keyword evidence="3 9" id="KW-0963">Cytoplasm</keyword>
<keyword evidence="6 9" id="KW-0378">Hydrolase</keyword>
<proteinExistence type="inferred from homology"/>
<reference evidence="14 15" key="1">
    <citation type="submission" date="2020-02" db="EMBL/GenBank/DDBJ databases">
        <authorList>
            <person name="Zheng R.K."/>
            <person name="Sun C.M."/>
        </authorList>
    </citation>
    <scope>NUCLEOTIDE SEQUENCE [LARGE SCALE GENOMIC DNA]</scope>
    <source>
        <strain evidence="15">rifampicinis</strain>
    </source>
</reference>
<dbReference type="EMBL" id="CP062983">
    <property type="protein sequence ID" value="QPC85239.1"/>
    <property type="molecule type" value="Genomic_DNA"/>
</dbReference>
<feature type="binding site" evidence="9">
    <location>
        <begin position="211"/>
        <end position="214"/>
    </location>
    <ligand>
        <name>GTP</name>
        <dbReference type="ChEBI" id="CHEBI:37565"/>
    </ligand>
</feature>
<dbReference type="InterPro" id="IPR006073">
    <property type="entry name" value="GTP-bd"/>
</dbReference>
<dbReference type="EC" id="3.6.5.-" evidence="9"/>
<dbReference type="PROSITE" id="PS00905">
    <property type="entry name" value="GTP1_OBG"/>
    <property type="match status" value="1"/>
</dbReference>
<dbReference type="PANTHER" id="PTHR11702:SF44">
    <property type="entry name" value="GTP-BINDING PROTEIN OBGC, CHLOROPLASTIC"/>
    <property type="match status" value="1"/>
</dbReference>
<dbReference type="InterPro" id="IPR014100">
    <property type="entry name" value="GTP-bd_Obg/CgtA"/>
</dbReference>
<dbReference type="SUPFAM" id="SSF52540">
    <property type="entry name" value="P-loop containing nucleoside triphosphate hydrolases"/>
    <property type="match status" value="1"/>
</dbReference>
<dbReference type="GO" id="GO:0005525">
    <property type="term" value="F:GTP binding"/>
    <property type="evidence" value="ECO:0007669"/>
    <property type="project" value="UniProtKB-UniRule"/>
</dbReference>
<dbReference type="NCBIfam" id="TIGR02729">
    <property type="entry name" value="Obg_CgtA"/>
    <property type="match status" value="1"/>
</dbReference>
<sequence length="421" mass="45528">MLADEAKINVRSGDGGDGLVAFRREKYIPLGGPAGGDGGRGGDIILRVNPKMGTLMVFKKKVHYKAANGQRGGSSNKTGANADDVIIDVPAGTIVRDADTGMLIADMVKPGQEVVVAKGGRGGHGNTHFKSSSNKAPRVAEKGAPGEERWITLELKLIADVGLVGVPNAGKSTLLSVVSNAKPKIADYPFTTIQPNLGVVTYDDADLIFADIPGLIEGAHMGVGLGHAFLRHVQRTRLLVHLLDGAGEDPLADYNQINAELALYDADLGEKPQIVVFNKMDLPMAQERWPEIEKTLRENGADPIAISAATQQNVKQLVQRAFEEMAQLPERDPETEAESELYELEDNGPVFEIVRGGEGEYIVKGERIERAAAMTYWDYEEAVNRFQRILEVLGVTQALKEAGVETGDTVFIGDYELEWTD</sequence>
<dbReference type="AlphaFoldDB" id="A0A7S8EE21"/>
<evidence type="ECO:0000259" key="11">
    <source>
        <dbReference type="PROSITE" id="PS51710"/>
    </source>
</evidence>
<dbReference type="PROSITE" id="PS51883">
    <property type="entry name" value="OBG"/>
    <property type="match status" value="1"/>
</dbReference>
<evidence type="ECO:0000256" key="10">
    <source>
        <dbReference type="SAM" id="MobiDB-lite"/>
    </source>
</evidence>
<evidence type="ECO:0000256" key="9">
    <source>
        <dbReference type="HAMAP-Rule" id="MF_01454"/>
    </source>
</evidence>
<keyword evidence="7 9" id="KW-0460">Magnesium</keyword>
<evidence type="ECO:0000256" key="4">
    <source>
        <dbReference type="ARBA" id="ARBA00022723"/>
    </source>
</evidence>
<evidence type="ECO:0000256" key="1">
    <source>
        <dbReference type="ARBA" id="ARBA00001946"/>
    </source>
</evidence>
<feature type="domain" description="Obg" evidence="13">
    <location>
        <begin position="1"/>
        <end position="158"/>
    </location>
</feature>
<evidence type="ECO:0000259" key="13">
    <source>
        <dbReference type="PROSITE" id="PS51883"/>
    </source>
</evidence>
<dbReference type="PIRSF" id="PIRSF002401">
    <property type="entry name" value="GTP_bd_Obg/CgtA"/>
    <property type="match status" value="1"/>
</dbReference>
<dbReference type="InterPro" id="IPR036346">
    <property type="entry name" value="GTP-bd_prot_GTP1/OBG_C_sf"/>
</dbReference>
<dbReference type="InterPro" id="IPR005225">
    <property type="entry name" value="Small_GTP-bd"/>
</dbReference>
<comment type="subcellular location">
    <subcellularLocation>
        <location evidence="9">Cytoplasm</location>
    </subcellularLocation>
</comment>
<organism evidence="14 15">
    <name type="scientific">Phototrophicus methaneseepsis</name>
    <dbReference type="NCBI Taxonomy" id="2710758"/>
    <lineage>
        <taxon>Bacteria</taxon>
        <taxon>Bacillati</taxon>
        <taxon>Chloroflexota</taxon>
        <taxon>Candidatus Thermofontia</taxon>
        <taxon>Phototrophicales</taxon>
        <taxon>Phototrophicaceae</taxon>
        <taxon>Phototrophicus</taxon>
    </lineage>
</organism>
<dbReference type="HAMAP" id="MF_01454">
    <property type="entry name" value="GTPase_Obg"/>
    <property type="match status" value="1"/>
</dbReference>
<feature type="domain" description="OCT" evidence="12">
    <location>
        <begin position="343"/>
        <end position="421"/>
    </location>
</feature>
<dbReference type="NCBIfam" id="NF008956">
    <property type="entry name" value="PRK12299.1"/>
    <property type="match status" value="1"/>
</dbReference>
<comment type="subunit">
    <text evidence="9">Monomer.</text>
</comment>
<dbReference type="NCBIfam" id="TIGR00231">
    <property type="entry name" value="small_GTP"/>
    <property type="match status" value="1"/>
</dbReference>
<evidence type="ECO:0000256" key="5">
    <source>
        <dbReference type="ARBA" id="ARBA00022741"/>
    </source>
</evidence>
<keyword evidence="15" id="KW-1185">Reference proteome</keyword>
<feature type="binding site" evidence="9">
    <location>
        <begin position="307"/>
        <end position="309"/>
    </location>
    <ligand>
        <name>GTP</name>
        <dbReference type="ChEBI" id="CHEBI:37565"/>
    </ligand>
</feature>
<feature type="binding site" evidence="9">
    <location>
        <position position="192"/>
    </location>
    <ligand>
        <name>Mg(2+)</name>
        <dbReference type="ChEBI" id="CHEBI:18420"/>
    </ligand>
</feature>
<dbReference type="GO" id="GO:0003924">
    <property type="term" value="F:GTPase activity"/>
    <property type="evidence" value="ECO:0007669"/>
    <property type="project" value="UniProtKB-UniRule"/>
</dbReference>
<comment type="similarity">
    <text evidence="2 9">Belongs to the TRAFAC class OBG-HflX-like GTPase superfamily. OBG GTPase family.</text>
</comment>